<dbReference type="EMBL" id="RKHR01000004">
    <property type="protein sequence ID" value="ROS01447.1"/>
    <property type="molecule type" value="Genomic_DNA"/>
</dbReference>
<proteinExistence type="predicted"/>
<evidence type="ECO:0000259" key="1">
    <source>
        <dbReference type="Pfam" id="PF00108"/>
    </source>
</evidence>
<gene>
    <name evidence="3" type="ORF">EDC56_1888</name>
</gene>
<dbReference type="InterPro" id="IPR020616">
    <property type="entry name" value="Thiolase_N"/>
</dbReference>
<dbReference type="InterPro" id="IPR055140">
    <property type="entry name" value="Thiolase_C_2"/>
</dbReference>
<dbReference type="GO" id="GO:0003988">
    <property type="term" value="F:acetyl-CoA C-acyltransferase activity"/>
    <property type="evidence" value="ECO:0007669"/>
    <property type="project" value="UniProtKB-ARBA"/>
</dbReference>
<accession>A0A3N2DNS4</accession>
<name>A0A3N2DNS4_9GAMM</name>
<sequence length="391" mass="41652">MAITLHNEAAIVGIGQTAFSKNSGVSELALAAEAVKNCLDDAGLDPVEVDGLSTFTLDSTDEVELARAVGLGDLHMFAKINYGGGAAVGLIQQAAMAVATGVCKYVVVWRAMNGRSGQRMGQGVSGEIISSDLIHWSWYMSHGMLTPASWVALIASNYMAEYGAGSEHLAEIAIAQRNYALNNPVAAGFGKPLTMDDYMNAKMISEPLRLYDCCQETDGGVALLITTPERARDLRQKPAIVRAVTQASTRGQEQMTSFYRDDLNSLPEMELAARRVYEMSGLSADDIDASCLYDAFTPEVLMQLESFGFCGRGEAKDFVQEGALRIDGRLPNNTHGGLLSEAYIHGVNNIAEGVRLIRGTSTSQPPKPINHALVSSGVGVPTGALILGADD</sequence>
<dbReference type="CDD" id="cd00829">
    <property type="entry name" value="SCP-x_thiolase"/>
    <property type="match status" value="1"/>
</dbReference>
<organism evidence="3 4">
    <name type="scientific">Sinobacterium caligoides</name>
    <dbReference type="NCBI Taxonomy" id="933926"/>
    <lineage>
        <taxon>Bacteria</taxon>
        <taxon>Pseudomonadati</taxon>
        <taxon>Pseudomonadota</taxon>
        <taxon>Gammaproteobacteria</taxon>
        <taxon>Cellvibrionales</taxon>
        <taxon>Spongiibacteraceae</taxon>
        <taxon>Sinobacterium</taxon>
    </lineage>
</organism>
<reference evidence="3 4" key="1">
    <citation type="submission" date="2018-11" db="EMBL/GenBank/DDBJ databases">
        <title>Genomic Encyclopedia of Type Strains, Phase IV (KMG-IV): sequencing the most valuable type-strain genomes for metagenomic binning, comparative biology and taxonomic classification.</title>
        <authorList>
            <person name="Goeker M."/>
        </authorList>
    </citation>
    <scope>NUCLEOTIDE SEQUENCE [LARGE SCALE GENOMIC DNA]</scope>
    <source>
        <strain evidence="3 4">DSM 100316</strain>
    </source>
</reference>
<dbReference type="SUPFAM" id="SSF53901">
    <property type="entry name" value="Thiolase-like"/>
    <property type="match status" value="2"/>
</dbReference>
<dbReference type="Pfam" id="PF00108">
    <property type="entry name" value="Thiolase_N"/>
    <property type="match status" value="1"/>
</dbReference>
<dbReference type="PANTHER" id="PTHR42870:SF1">
    <property type="entry name" value="NON-SPECIFIC LIPID-TRANSFER PROTEIN-LIKE 2"/>
    <property type="match status" value="1"/>
</dbReference>
<dbReference type="Pfam" id="PF22691">
    <property type="entry name" value="Thiolase_C_1"/>
    <property type="match status" value="1"/>
</dbReference>
<evidence type="ECO:0000259" key="2">
    <source>
        <dbReference type="Pfam" id="PF22691"/>
    </source>
</evidence>
<feature type="domain" description="Thiolase C-terminal" evidence="2">
    <location>
        <begin position="256"/>
        <end position="379"/>
    </location>
</feature>
<feature type="domain" description="Thiolase N-terminal" evidence="1">
    <location>
        <begin position="10"/>
        <end position="226"/>
    </location>
</feature>
<dbReference type="OrthoDB" id="7053663at2"/>
<dbReference type="PANTHER" id="PTHR42870">
    <property type="entry name" value="ACETYL-COA C-ACETYLTRANSFERASE"/>
    <property type="match status" value="1"/>
</dbReference>
<dbReference type="AlphaFoldDB" id="A0A3N2DNS4"/>
<dbReference type="Proteomes" id="UP000275394">
    <property type="component" value="Unassembled WGS sequence"/>
</dbReference>
<dbReference type="InterPro" id="IPR016039">
    <property type="entry name" value="Thiolase-like"/>
</dbReference>
<comment type="caution">
    <text evidence="3">The sequence shown here is derived from an EMBL/GenBank/DDBJ whole genome shotgun (WGS) entry which is preliminary data.</text>
</comment>
<protein>
    <submittedName>
        <fullName evidence="3">Acetyl-CoA acetyltransferase</fullName>
    </submittedName>
</protein>
<dbReference type="Gene3D" id="3.40.47.10">
    <property type="match status" value="1"/>
</dbReference>
<evidence type="ECO:0000313" key="4">
    <source>
        <dbReference type="Proteomes" id="UP000275394"/>
    </source>
</evidence>
<keyword evidence="3" id="KW-0808">Transferase</keyword>
<dbReference type="NCBIfam" id="NF005892">
    <property type="entry name" value="PRK07855.1"/>
    <property type="match status" value="1"/>
</dbReference>
<dbReference type="RefSeq" id="WP_123712238.1">
    <property type="nucleotide sequence ID" value="NZ_RKHR01000004.1"/>
</dbReference>
<dbReference type="PIRSF" id="PIRSF000429">
    <property type="entry name" value="Ac-CoA_Ac_transf"/>
    <property type="match status" value="1"/>
</dbReference>
<evidence type="ECO:0000313" key="3">
    <source>
        <dbReference type="EMBL" id="ROS01447.1"/>
    </source>
</evidence>
<keyword evidence="4" id="KW-1185">Reference proteome</keyword>
<dbReference type="InterPro" id="IPR002155">
    <property type="entry name" value="Thiolase"/>
</dbReference>